<gene>
    <name evidence="1" type="ORF">S01H4_55569</name>
</gene>
<sequence>AYTPFFRTKGDHCMEMDPWIVKPDDIEGVVVGVLY</sequence>
<reference evidence="1" key="1">
    <citation type="journal article" date="2014" name="Front. Microbiol.">
        <title>High frequency of phylogenetically diverse reductive dehalogenase-homologous genes in deep subseafloor sedimentary metagenomes.</title>
        <authorList>
            <person name="Kawai M."/>
            <person name="Futagami T."/>
            <person name="Toyoda A."/>
            <person name="Takaki Y."/>
            <person name="Nishi S."/>
            <person name="Hori S."/>
            <person name="Arai W."/>
            <person name="Tsubouchi T."/>
            <person name="Morono Y."/>
            <person name="Uchiyama I."/>
            <person name="Ito T."/>
            <person name="Fujiyama A."/>
            <person name="Inagaki F."/>
            <person name="Takami H."/>
        </authorList>
    </citation>
    <scope>NUCLEOTIDE SEQUENCE</scope>
    <source>
        <strain evidence="1">Expedition CK06-06</strain>
    </source>
</reference>
<dbReference type="EMBL" id="BART01032087">
    <property type="protein sequence ID" value="GAH07274.1"/>
    <property type="molecule type" value="Genomic_DNA"/>
</dbReference>
<proteinExistence type="predicted"/>
<dbReference type="AlphaFoldDB" id="X1DQL0"/>
<organism evidence="1">
    <name type="scientific">marine sediment metagenome</name>
    <dbReference type="NCBI Taxonomy" id="412755"/>
    <lineage>
        <taxon>unclassified sequences</taxon>
        <taxon>metagenomes</taxon>
        <taxon>ecological metagenomes</taxon>
    </lineage>
</organism>
<protein>
    <submittedName>
        <fullName evidence="1">Uncharacterized protein</fullName>
    </submittedName>
</protein>
<evidence type="ECO:0000313" key="1">
    <source>
        <dbReference type="EMBL" id="GAH07274.1"/>
    </source>
</evidence>
<comment type="caution">
    <text evidence="1">The sequence shown here is derived from an EMBL/GenBank/DDBJ whole genome shotgun (WGS) entry which is preliminary data.</text>
</comment>
<feature type="non-terminal residue" evidence="1">
    <location>
        <position position="1"/>
    </location>
</feature>
<name>X1DQL0_9ZZZZ</name>
<accession>X1DQL0</accession>